<protein>
    <recommendedName>
        <fullName evidence="1">DUF6546 domain-containing protein</fullName>
    </recommendedName>
</protein>
<reference evidence="2" key="1">
    <citation type="submission" date="2022-10" db="EMBL/GenBank/DDBJ databases">
        <title>Tapping the CABI collections for fungal endophytes: first genome assemblies for Collariella, Neodidymelliopsis, Ascochyta clinopodiicola, Didymella pomorum, Didymosphaeria variabile, Neocosmospora piperis and Neocucurbitaria cava.</title>
        <authorList>
            <person name="Hill R."/>
        </authorList>
    </citation>
    <scope>NUCLEOTIDE SEQUENCE</scope>
    <source>
        <strain evidence="2">IMI 366586</strain>
    </source>
</reference>
<name>A0A9W9BJI1_9HYPO</name>
<dbReference type="EMBL" id="JAPEUR010000282">
    <property type="protein sequence ID" value="KAJ4312690.1"/>
    <property type="molecule type" value="Genomic_DNA"/>
</dbReference>
<dbReference type="Proteomes" id="UP001140502">
    <property type="component" value="Unassembled WGS sequence"/>
</dbReference>
<accession>A0A9W9BJI1</accession>
<dbReference type="AlphaFoldDB" id="A0A9W9BJI1"/>
<evidence type="ECO:0000259" key="1">
    <source>
        <dbReference type="Pfam" id="PF20183"/>
    </source>
</evidence>
<keyword evidence="3" id="KW-1185">Reference proteome</keyword>
<feature type="domain" description="DUF6546" evidence="1">
    <location>
        <begin position="1"/>
        <end position="77"/>
    </location>
</feature>
<gene>
    <name evidence="2" type="ORF">N0V84_009796</name>
</gene>
<evidence type="ECO:0000313" key="3">
    <source>
        <dbReference type="Proteomes" id="UP001140502"/>
    </source>
</evidence>
<dbReference type="Pfam" id="PF20183">
    <property type="entry name" value="DUF6546"/>
    <property type="match status" value="1"/>
</dbReference>
<proteinExistence type="predicted"/>
<dbReference type="OrthoDB" id="5333491at2759"/>
<evidence type="ECO:0000313" key="2">
    <source>
        <dbReference type="EMBL" id="KAJ4312690.1"/>
    </source>
</evidence>
<sequence length="85" mass="10127">MPKLKIFEIWHCKTGEAGIFRYEKLDRSSTITWQGIWRFDTSQRVEQAWREVFANPDGGHYQHTVKVISLPPEEIASVRWSWLHL</sequence>
<comment type="caution">
    <text evidence="2">The sequence shown here is derived from an EMBL/GenBank/DDBJ whole genome shotgun (WGS) entry which is preliminary data.</text>
</comment>
<dbReference type="InterPro" id="IPR046676">
    <property type="entry name" value="DUF6546"/>
</dbReference>
<organism evidence="2 3">
    <name type="scientific">Fusarium piperis</name>
    <dbReference type="NCBI Taxonomy" id="1435070"/>
    <lineage>
        <taxon>Eukaryota</taxon>
        <taxon>Fungi</taxon>
        <taxon>Dikarya</taxon>
        <taxon>Ascomycota</taxon>
        <taxon>Pezizomycotina</taxon>
        <taxon>Sordariomycetes</taxon>
        <taxon>Hypocreomycetidae</taxon>
        <taxon>Hypocreales</taxon>
        <taxon>Nectriaceae</taxon>
        <taxon>Fusarium</taxon>
        <taxon>Fusarium solani species complex</taxon>
    </lineage>
</organism>